<keyword evidence="8" id="KW-0472">Membrane</keyword>
<evidence type="ECO:0000256" key="3">
    <source>
        <dbReference type="ARBA" id="ARBA00022448"/>
    </source>
</evidence>
<feature type="domain" description="ABC transporter" evidence="9">
    <location>
        <begin position="2"/>
        <end position="240"/>
    </location>
</feature>
<keyword evidence="5" id="KW-0547">Nucleotide-binding</keyword>
<evidence type="ECO:0000259" key="9">
    <source>
        <dbReference type="PROSITE" id="PS50893"/>
    </source>
</evidence>
<keyword evidence="11" id="KW-1185">Reference proteome</keyword>
<evidence type="ECO:0000256" key="7">
    <source>
        <dbReference type="ARBA" id="ARBA00022970"/>
    </source>
</evidence>
<dbReference type="GO" id="GO:0005524">
    <property type="term" value="F:ATP binding"/>
    <property type="evidence" value="ECO:0007669"/>
    <property type="project" value="UniProtKB-KW"/>
</dbReference>
<evidence type="ECO:0000256" key="2">
    <source>
        <dbReference type="ARBA" id="ARBA00005417"/>
    </source>
</evidence>
<dbReference type="PANTHER" id="PTHR43166:SF9">
    <property type="entry name" value="GLUTAMATE_ASPARTATE IMPORT ATP-BINDING PROTEIN GLTL"/>
    <property type="match status" value="1"/>
</dbReference>
<dbReference type="InterPro" id="IPR027417">
    <property type="entry name" value="P-loop_NTPase"/>
</dbReference>
<keyword evidence="3" id="KW-0813">Transport</keyword>
<dbReference type="InterPro" id="IPR003439">
    <property type="entry name" value="ABC_transporter-like_ATP-bd"/>
</dbReference>
<dbReference type="EMBL" id="JAOZFE010000005">
    <property type="protein sequence ID" value="MCW0953495.1"/>
    <property type="molecule type" value="Genomic_DNA"/>
</dbReference>
<evidence type="ECO:0000256" key="8">
    <source>
        <dbReference type="ARBA" id="ARBA00023136"/>
    </source>
</evidence>
<protein>
    <submittedName>
        <fullName evidence="10">Amino acid ABC transporter ATP-binding protein</fullName>
    </submittedName>
</protein>
<comment type="caution">
    <text evidence="10">The sequence shown here is derived from an EMBL/GenBank/DDBJ whole genome shotgun (WGS) entry which is preliminary data.</text>
</comment>
<keyword evidence="6 10" id="KW-0067">ATP-binding</keyword>
<dbReference type="Pfam" id="PF00005">
    <property type="entry name" value="ABC_tran"/>
    <property type="match status" value="1"/>
</dbReference>
<evidence type="ECO:0000313" key="10">
    <source>
        <dbReference type="EMBL" id="MCW0953495.1"/>
    </source>
</evidence>
<keyword evidence="4" id="KW-1003">Cell membrane</keyword>
<reference evidence="10 11" key="1">
    <citation type="submission" date="2022-10" db="EMBL/GenBank/DDBJ databases">
        <title>Weissella fermenti sp. nov., isolated from fermented cabbage.</title>
        <authorList>
            <person name="Lee J.K."/>
            <person name="Baek J.H."/>
            <person name="Choi D.G."/>
            <person name="Kim J.M."/>
            <person name="Jeon C.O."/>
        </authorList>
    </citation>
    <scope>NUCLEOTIDE SEQUENCE [LARGE SCALE GENOMIC DNA]</scope>
    <source>
        <strain evidence="10 11">KACC 18534</strain>
    </source>
</reference>
<dbReference type="PIRSF" id="PIRSF039085">
    <property type="entry name" value="ABC_ATPase_HisP"/>
    <property type="match status" value="1"/>
</dbReference>
<comment type="similarity">
    <text evidence="2">Belongs to the ABC transporter superfamily.</text>
</comment>
<dbReference type="RefSeq" id="WP_213408993.1">
    <property type="nucleotide sequence ID" value="NZ_CP074441.1"/>
</dbReference>
<dbReference type="InterPro" id="IPR030679">
    <property type="entry name" value="ABC_ATPase_HisP-typ"/>
</dbReference>
<evidence type="ECO:0000256" key="5">
    <source>
        <dbReference type="ARBA" id="ARBA00022741"/>
    </source>
</evidence>
<comment type="subcellular location">
    <subcellularLocation>
        <location evidence="1">Cell membrane</location>
        <topology evidence="1">Peripheral membrane protein</topology>
    </subcellularLocation>
</comment>
<sequence length="244" mass="27845">MLELQHVNKTYTEHQALRDINVTFNPNETTVIVGPSGSGKSTLLRSLNLLERPDTGLYTIDDKQIDFSEPLDTETKLWVRRQTGMVFQQPRMFDHLTILGNITEAPVQVLKQKQKDAEAEARQLLEQVGLADTANRYPYQLSGGQTQRIAIARALAMHPKYLLLDEPTSALDPEMEARILRILKQMSDENQSMILVTHNMKFAQMAADRILFLEDGSITFDGTPETFFNHPTERIQRFLNAFEI</sequence>
<dbReference type="InterPro" id="IPR003593">
    <property type="entry name" value="AAA+_ATPase"/>
</dbReference>
<dbReference type="SMART" id="SM00382">
    <property type="entry name" value="AAA"/>
    <property type="match status" value="1"/>
</dbReference>
<dbReference type="Gene3D" id="3.40.50.300">
    <property type="entry name" value="P-loop containing nucleotide triphosphate hydrolases"/>
    <property type="match status" value="1"/>
</dbReference>
<name>A0ABT3E502_9LACO</name>
<evidence type="ECO:0000313" key="11">
    <source>
        <dbReference type="Proteomes" id="UP001526225"/>
    </source>
</evidence>
<dbReference type="PROSITE" id="PS50893">
    <property type="entry name" value="ABC_TRANSPORTER_2"/>
    <property type="match status" value="1"/>
</dbReference>
<dbReference type="PANTHER" id="PTHR43166">
    <property type="entry name" value="AMINO ACID IMPORT ATP-BINDING PROTEIN"/>
    <property type="match status" value="1"/>
</dbReference>
<dbReference type="Proteomes" id="UP001526225">
    <property type="component" value="Unassembled WGS sequence"/>
</dbReference>
<evidence type="ECO:0000256" key="1">
    <source>
        <dbReference type="ARBA" id="ARBA00004202"/>
    </source>
</evidence>
<proteinExistence type="inferred from homology"/>
<accession>A0ABT3E502</accession>
<dbReference type="SUPFAM" id="SSF52540">
    <property type="entry name" value="P-loop containing nucleoside triphosphate hydrolases"/>
    <property type="match status" value="1"/>
</dbReference>
<organism evidence="10 11">
    <name type="scientific">Weissella ceti</name>
    <dbReference type="NCBI Taxonomy" id="759620"/>
    <lineage>
        <taxon>Bacteria</taxon>
        <taxon>Bacillati</taxon>
        <taxon>Bacillota</taxon>
        <taxon>Bacilli</taxon>
        <taxon>Lactobacillales</taxon>
        <taxon>Lactobacillaceae</taxon>
        <taxon>Weissella</taxon>
    </lineage>
</organism>
<keyword evidence="7" id="KW-0029">Amino-acid transport</keyword>
<dbReference type="InterPro" id="IPR050086">
    <property type="entry name" value="MetN_ABC_transporter-like"/>
</dbReference>
<gene>
    <name evidence="10" type="ORF">OIT44_05350</name>
</gene>
<evidence type="ECO:0000256" key="6">
    <source>
        <dbReference type="ARBA" id="ARBA00022840"/>
    </source>
</evidence>
<evidence type="ECO:0000256" key="4">
    <source>
        <dbReference type="ARBA" id="ARBA00022475"/>
    </source>
</evidence>